<dbReference type="EMBL" id="BK059093">
    <property type="protein sequence ID" value="DAE29221.1"/>
    <property type="molecule type" value="Genomic_DNA"/>
</dbReference>
<evidence type="ECO:0000313" key="1">
    <source>
        <dbReference type="EMBL" id="DAE29221.1"/>
    </source>
</evidence>
<organism evidence="1">
    <name type="scientific">virus sp. ctx9V1</name>
    <dbReference type="NCBI Taxonomy" id="2828001"/>
    <lineage>
        <taxon>Viruses</taxon>
    </lineage>
</organism>
<accession>A0A8S5RDR9</accession>
<reference evidence="1" key="1">
    <citation type="journal article" date="2021" name="Proc. Natl. Acad. Sci. U.S.A.">
        <title>A Catalog of Tens of Thousands of Viruses from Human Metagenomes Reveals Hidden Associations with Chronic Diseases.</title>
        <authorList>
            <person name="Tisza M.J."/>
            <person name="Buck C.B."/>
        </authorList>
    </citation>
    <scope>NUCLEOTIDE SEQUENCE</scope>
    <source>
        <strain evidence="1">Ctx9V1</strain>
    </source>
</reference>
<name>A0A8S5RDR9_9VIRU</name>
<proteinExistence type="predicted"/>
<protein>
    <submittedName>
        <fullName evidence="1">Collagen-binding domain of a collagenase</fullName>
    </submittedName>
</protein>
<sequence length="54" mass="6179">MFPNATAAIIRGMDNAMPVSTQHWYDPSTGRTRDSGRWNDSDIDDFKKIIDSEF</sequence>